<keyword evidence="3" id="KW-0732">Signal</keyword>
<comment type="cofactor">
    <cofactor evidence="2">
        <name>Cu cation</name>
        <dbReference type="ChEBI" id="CHEBI:23378"/>
    </cofactor>
    <text evidence="2">Binds 1 copper ion per subunit.</text>
</comment>
<dbReference type="EMBL" id="JAPNKA010000001">
    <property type="protein sequence ID" value="MCY1081296.1"/>
    <property type="molecule type" value="Genomic_DNA"/>
</dbReference>
<comment type="caution">
    <text evidence="5">The sequence shown here is derived from an EMBL/GenBank/DDBJ whole genome shotgun (WGS) entry which is preliminary data.</text>
</comment>
<dbReference type="InterPro" id="IPR024134">
    <property type="entry name" value="SOD_Cu/Zn_/chaperone"/>
</dbReference>
<protein>
    <recommendedName>
        <fullName evidence="2">Superoxide dismutase [Cu-Zn]</fullName>
        <ecNumber evidence="2">1.15.1.1</ecNumber>
    </recommendedName>
</protein>
<dbReference type="EC" id="1.15.1.1" evidence="2"/>
<keyword evidence="2" id="KW-0479">Metal-binding</keyword>
<evidence type="ECO:0000256" key="3">
    <source>
        <dbReference type="SAM" id="SignalP"/>
    </source>
</evidence>
<dbReference type="PANTHER" id="PTHR10003">
    <property type="entry name" value="SUPEROXIDE DISMUTASE CU-ZN -RELATED"/>
    <property type="match status" value="1"/>
</dbReference>
<dbReference type="RefSeq" id="WP_267539900.1">
    <property type="nucleotide sequence ID" value="NZ_JAPNKA010000001.1"/>
</dbReference>
<dbReference type="PROSITE" id="PS00332">
    <property type="entry name" value="SOD_CU_ZN_2"/>
    <property type="match status" value="1"/>
</dbReference>
<keyword evidence="2" id="KW-0186">Copper</keyword>
<name>A0ABT4AI73_9BACT</name>
<comment type="function">
    <text evidence="2">Destroys radicals which are normally produced within the cells and which are toxic to biological systems.</text>
</comment>
<gene>
    <name evidence="5" type="ORF">OV287_43270</name>
</gene>
<keyword evidence="2" id="KW-0862">Zinc</keyword>
<proteinExistence type="inferred from homology"/>
<evidence type="ECO:0000256" key="2">
    <source>
        <dbReference type="RuleBase" id="RU000393"/>
    </source>
</evidence>
<evidence type="ECO:0000256" key="1">
    <source>
        <dbReference type="ARBA" id="ARBA00010457"/>
    </source>
</evidence>
<organism evidence="5 6">
    <name type="scientific">Archangium lansingense</name>
    <dbReference type="NCBI Taxonomy" id="2995310"/>
    <lineage>
        <taxon>Bacteria</taxon>
        <taxon>Pseudomonadati</taxon>
        <taxon>Myxococcota</taxon>
        <taxon>Myxococcia</taxon>
        <taxon>Myxococcales</taxon>
        <taxon>Cystobacterineae</taxon>
        <taxon>Archangiaceae</taxon>
        <taxon>Archangium</taxon>
    </lineage>
</organism>
<dbReference type="SUPFAM" id="SSF49329">
    <property type="entry name" value="Cu,Zn superoxide dismutase-like"/>
    <property type="match status" value="1"/>
</dbReference>
<comment type="cofactor">
    <cofactor evidence="2">
        <name>Zn(2+)</name>
        <dbReference type="ChEBI" id="CHEBI:29105"/>
    </cofactor>
    <text evidence="2">Binds 1 zinc ion per subunit.</text>
</comment>
<dbReference type="CDD" id="cd00305">
    <property type="entry name" value="Cu-Zn_Superoxide_Dismutase"/>
    <property type="match status" value="1"/>
</dbReference>
<dbReference type="Pfam" id="PF00080">
    <property type="entry name" value="Sod_Cu"/>
    <property type="match status" value="1"/>
</dbReference>
<dbReference type="InterPro" id="IPR036423">
    <property type="entry name" value="SOD-like_Cu/Zn_dom_sf"/>
</dbReference>
<keyword evidence="2" id="KW-0560">Oxidoreductase</keyword>
<dbReference type="InterPro" id="IPR001424">
    <property type="entry name" value="SOD_Cu_Zn_dom"/>
</dbReference>
<dbReference type="Gene3D" id="2.60.40.200">
    <property type="entry name" value="Superoxide dismutase, copper/zinc binding domain"/>
    <property type="match status" value="1"/>
</dbReference>
<evidence type="ECO:0000259" key="4">
    <source>
        <dbReference type="Pfam" id="PF00080"/>
    </source>
</evidence>
<dbReference type="Proteomes" id="UP001207654">
    <property type="component" value="Unassembled WGS sequence"/>
</dbReference>
<keyword evidence="6" id="KW-1185">Reference proteome</keyword>
<feature type="domain" description="Superoxide dismutase copper/zinc binding" evidence="4">
    <location>
        <begin position="65"/>
        <end position="190"/>
    </location>
</feature>
<feature type="chain" id="PRO_5047215865" description="Superoxide dismutase [Cu-Zn]" evidence="3">
    <location>
        <begin position="21"/>
        <end position="194"/>
    </location>
</feature>
<dbReference type="InterPro" id="IPR018152">
    <property type="entry name" value="SOD_Cu/Zn_BS"/>
</dbReference>
<reference evidence="5 6" key="1">
    <citation type="submission" date="2022-11" db="EMBL/GenBank/DDBJ databases">
        <title>Minimal conservation of predation-associated metabolite biosynthetic gene clusters underscores biosynthetic potential of Myxococcota including descriptions for ten novel species: Archangium lansinium sp. nov., Myxococcus landrumus sp. nov., Nannocystis bai.</title>
        <authorList>
            <person name="Ahearne A."/>
            <person name="Stevens C."/>
            <person name="Phillips K."/>
        </authorList>
    </citation>
    <scope>NUCLEOTIDE SEQUENCE [LARGE SCALE GENOMIC DNA]</scope>
    <source>
        <strain evidence="5 6">MIWBW</strain>
    </source>
</reference>
<comment type="catalytic activity">
    <reaction evidence="2">
        <text>2 superoxide + 2 H(+) = H2O2 + O2</text>
        <dbReference type="Rhea" id="RHEA:20696"/>
        <dbReference type="ChEBI" id="CHEBI:15378"/>
        <dbReference type="ChEBI" id="CHEBI:15379"/>
        <dbReference type="ChEBI" id="CHEBI:16240"/>
        <dbReference type="ChEBI" id="CHEBI:18421"/>
        <dbReference type="EC" id="1.15.1.1"/>
    </reaction>
</comment>
<feature type="signal peptide" evidence="3">
    <location>
        <begin position="1"/>
        <end position="20"/>
    </location>
</feature>
<evidence type="ECO:0000313" key="5">
    <source>
        <dbReference type="EMBL" id="MCY1081296.1"/>
    </source>
</evidence>
<sequence>MKTRALLTAAVLCIAGPAFAQGKAPAAKEKTAAKKEEKAAEKTAAAAAGATAKAELKDQKGQPVGEVTLTETPHGVLIKGTLSNIPEGEHAIHIHEAGKCEAPFQTAGGHLNPNKKKHGVLAAEGKHEGDLPNLHVGADGKVQFDAFAHDLKLKDVQDQDGAAVVVHAGVDDYKSDPAGNAGDRIACGVVQVQK</sequence>
<accession>A0ABT4AI73</accession>
<evidence type="ECO:0000313" key="6">
    <source>
        <dbReference type="Proteomes" id="UP001207654"/>
    </source>
</evidence>
<comment type="similarity">
    <text evidence="1 2">Belongs to the Cu-Zn superoxide dismutase family.</text>
</comment>